<gene>
    <name evidence="1" type="ORF">SGADD03_01739</name>
</gene>
<reference evidence="1 2" key="1">
    <citation type="submission" date="2016-01" db="EMBL/GenBank/DDBJ databases">
        <title>Highly variable Streptococcus oralis are common among viridans streptococci isolated from primates.</title>
        <authorList>
            <person name="Denapaite D."/>
            <person name="Rieger M."/>
            <person name="Koendgen S."/>
            <person name="Brueckner R."/>
            <person name="Ochigava I."/>
            <person name="Kappeler P."/>
            <person name="Maetz-Rensing K."/>
            <person name="Leendertz F."/>
            <person name="Hakenbeck R."/>
        </authorList>
    </citation>
    <scope>NUCLEOTIDE SEQUENCE [LARGE SCALE GENOMIC DNA]</scope>
    <source>
        <strain evidence="1 2">DD03</strain>
    </source>
</reference>
<comment type="caution">
    <text evidence="1">The sequence shown here is derived from an EMBL/GenBank/DDBJ whole genome shotgun (WGS) entry which is preliminary data.</text>
</comment>
<proteinExistence type="predicted"/>
<evidence type="ECO:0000313" key="1">
    <source>
        <dbReference type="EMBL" id="KXU04963.1"/>
    </source>
</evidence>
<sequence>MILIGLNCFGVLVFLVNSLADFIRNYCNGTRLLLEKMFCVTIN</sequence>
<organism evidence="1 2">
    <name type="scientific">Streptococcus gallolyticus</name>
    <dbReference type="NCBI Taxonomy" id="315405"/>
    <lineage>
        <taxon>Bacteria</taxon>
        <taxon>Bacillati</taxon>
        <taxon>Bacillota</taxon>
        <taxon>Bacilli</taxon>
        <taxon>Lactobacillales</taxon>
        <taxon>Streptococcaceae</taxon>
        <taxon>Streptococcus</taxon>
    </lineage>
</organism>
<accession>A0A139QRK1</accession>
<evidence type="ECO:0000313" key="2">
    <source>
        <dbReference type="Proteomes" id="UP000071927"/>
    </source>
</evidence>
<name>A0A139QRK1_9STRE</name>
<dbReference type="PATRIC" id="fig|315405.12.peg.2072"/>
<dbReference type="Proteomes" id="UP000071927">
    <property type="component" value="Unassembled WGS sequence"/>
</dbReference>
<protein>
    <submittedName>
        <fullName evidence="1">Uncharacterized protein</fullName>
    </submittedName>
</protein>
<dbReference type="EMBL" id="LQXV01000340">
    <property type="protein sequence ID" value="KXU04963.1"/>
    <property type="molecule type" value="Genomic_DNA"/>
</dbReference>
<dbReference type="AlphaFoldDB" id="A0A139QRK1"/>